<proteinExistence type="predicted"/>
<dbReference type="PANTHER" id="PTHR30273:SF2">
    <property type="entry name" value="PROTEIN FECR"/>
    <property type="match status" value="1"/>
</dbReference>
<dbReference type="InterPro" id="IPR032623">
    <property type="entry name" value="FecR_N"/>
</dbReference>
<dbReference type="Proteomes" id="UP000575083">
    <property type="component" value="Unassembled WGS sequence"/>
</dbReference>
<keyword evidence="3" id="KW-0812">Transmembrane</keyword>
<dbReference type="Pfam" id="PF16220">
    <property type="entry name" value="DUF4880"/>
    <property type="match status" value="1"/>
</dbReference>
<comment type="caution">
    <text evidence="3">The sequence shown here is derived from an EMBL/GenBank/DDBJ whole genome shotgun (WGS) entry which is preliminary data.</text>
</comment>
<accession>A0A7X0PL15</accession>
<organism evidence="3 4">
    <name type="scientific">Acidovorax soli</name>
    <dbReference type="NCBI Taxonomy" id="592050"/>
    <lineage>
        <taxon>Bacteria</taxon>
        <taxon>Pseudomonadati</taxon>
        <taxon>Pseudomonadota</taxon>
        <taxon>Betaproteobacteria</taxon>
        <taxon>Burkholderiales</taxon>
        <taxon>Comamonadaceae</taxon>
        <taxon>Acidovorax</taxon>
    </lineage>
</organism>
<gene>
    <name evidence="3" type="ORF">HNP48_006646</name>
</gene>
<dbReference type="EMBL" id="JACHLK010000025">
    <property type="protein sequence ID" value="MBB6563920.1"/>
    <property type="molecule type" value="Genomic_DNA"/>
</dbReference>
<dbReference type="RefSeq" id="WP_184865427.1">
    <property type="nucleotide sequence ID" value="NZ_JACHLK010000025.1"/>
</dbReference>
<dbReference type="AlphaFoldDB" id="A0A7X0PL15"/>
<name>A0A7X0PL15_9BURK</name>
<reference evidence="3 4" key="1">
    <citation type="submission" date="2020-08" db="EMBL/GenBank/DDBJ databases">
        <title>Functional genomics of gut bacteria from endangered species of beetles.</title>
        <authorList>
            <person name="Carlos-Shanley C."/>
        </authorList>
    </citation>
    <scope>NUCLEOTIDE SEQUENCE [LARGE SCALE GENOMIC DNA]</scope>
    <source>
        <strain evidence="3 4">S00198</strain>
    </source>
</reference>
<feature type="domain" description="FecR protein" evidence="1">
    <location>
        <begin position="126"/>
        <end position="219"/>
    </location>
</feature>
<evidence type="ECO:0000259" key="1">
    <source>
        <dbReference type="Pfam" id="PF04773"/>
    </source>
</evidence>
<dbReference type="PANTHER" id="PTHR30273">
    <property type="entry name" value="PERIPLASMIC SIGNAL SENSOR AND SIGMA FACTOR ACTIVATOR FECR-RELATED"/>
    <property type="match status" value="1"/>
</dbReference>
<keyword evidence="4" id="KW-1185">Reference proteome</keyword>
<dbReference type="PIRSF" id="PIRSF018266">
    <property type="entry name" value="FecR"/>
    <property type="match status" value="1"/>
</dbReference>
<dbReference type="Pfam" id="PF04773">
    <property type="entry name" value="FecR"/>
    <property type="match status" value="1"/>
</dbReference>
<feature type="domain" description="FecR N-terminal" evidence="2">
    <location>
        <begin position="15"/>
        <end position="54"/>
    </location>
</feature>
<sequence>MSGTSPGPSEDAITAAVDWQVRLTSGSASAGEREAFARWLAADAHHAAAWQRVQGVLAGPVEQIQRIGQRHPGQMPAVHQSLATAPDPVSRRRRSLLGGSTLLLATSVGAGYLVHRSQPLGELLADVHTGTAETRHAVLPDGSTLDLNARSAADLHFDPARRLVRLRAGELLVQVASEAAAASALPRPFVVQTRHGTAQALGTRYLVRQEAERSLVVALQHGVALQTGDGVQRTLHEGQAAWLDGQRIEVSSQRMAHRTSWTEGILDVRDEPLGDVVAALGAWRRGLLRVSPAAARLRVFGVFRLNDTTQALQALVDTQPIHVTSYGPLLTLIDAIGA</sequence>
<dbReference type="Gene3D" id="2.60.120.1440">
    <property type="match status" value="1"/>
</dbReference>
<dbReference type="InterPro" id="IPR006860">
    <property type="entry name" value="FecR"/>
</dbReference>
<evidence type="ECO:0000259" key="2">
    <source>
        <dbReference type="Pfam" id="PF16220"/>
    </source>
</evidence>
<dbReference type="GO" id="GO:0016989">
    <property type="term" value="F:sigma factor antagonist activity"/>
    <property type="evidence" value="ECO:0007669"/>
    <property type="project" value="TreeGrafter"/>
</dbReference>
<keyword evidence="3" id="KW-0472">Membrane</keyword>
<protein>
    <submittedName>
        <fullName evidence="3">Transmembrane sensor</fullName>
    </submittedName>
</protein>
<dbReference type="InterPro" id="IPR012373">
    <property type="entry name" value="Ferrdict_sens_TM"/>
</dbReference>
<evidence type="ECO:0000313" key="3">
    <source>
        <dbReference type="EMBL" id="MBB6563920.1"/>
    </source>
</evidence>
<evidence type="ECO:0000313" key="4">
    <source>
        <dbReference type="Proteomes" id="UP000575083"/>
    </source>
</evidence>